<feature type="region of interest" description="Disordered" evidence="1">
    <location>
        <begin position="202"/>
        <end position="222"/>
    </location>
</feature>
<comment type="caution">
    <text evidence="2">The sequence shown here is derived from an EMBL/GenBank/DDBJ whole genome shotgun (WGS) entry which is preliminary data.</text>
</comment>
<evidence type="ECO:0008006" key="4">
    <source>
        <dbReference type="Google" id="ProtNLM"/>
    </source>
</evidence>
<organism evidence="2 3">
    <name type="scientific">Penicillium chermesinum</name>
    <dbReference type="NCBI Taxonomy" id="63820"/>
    <lineage>
        <taxon>Eukaryota</taxon>
        <taxon>Fungi</taxon>
        <taxon>Dikarya</taxon>
        <taxon>Ascomycota</taxon>
        <taxon>Pezizomycotina</taxon>
        <taxon>Eurotiomycetes</taxon>
        <taxon>Eurotiomycetidae</taxon>
        <taxon>Eurotiales</taxon>
        <taxon>Aspergillaceae</taxon>
        <taxon>Penicillium</taxon>
    </lineage>
</organism>
<dbReference type="Proteomes" id="UP001150941">
    <property type="component" value="Unassembled WGS sequence"/>
</dbReference>
<keyword evidence="3" id="KW-1185">Reference proteome</keyword>
<proteinExistence type="predicted"/>
<dbReference type="EMBL" id="JAPQKS010000003">
    <property type="protein sequence ID" value="KAJ5239811.1"/>
    <property type="molecule type" value="Genomic_DNA"/>
</dbReference>
<protein>
    <recommendedName>
        <fullName evidence="4">Impact N-terminal domain-containing protein</fullName>
    </recommendedName>
</protein>
<name>A0A9W9TSK6_9EURO</name>
<dbReference type="OrthoDB" id="514070at2759"/>
<sequence>MSSAQVPALLRFLSQDAKVSLAVAMAKVPELQKANLASSDKISKSDLNTLEGIFSDTKVAKQVLNAAKRVAKKRGAPSDNSTPTKKKRAQIGPESTPFEIETSLRFPSSSINDDELRKVIIVTNRAPLVLAFALSVLKYTRPEQPISSRLSLAQALVSANSRTKAVSLGIERGEPAEQERLPEGHPAIKVLGREIPVLKRWDYDPREGQPDDSLDEQAEPAEVASEFLGTKASGDESDRMPPLWGLDPEALQNSNLNTAAETDKKPTKALPIHTPQAARSYIIRSISLLKNDGPETKPKLTSAVDDDKEMCVSYLLHAIDSLDKRAWFWYLKVRPDVQTGVQGWGEKGQVKLAHIINLRKTPDASASS</sequence>
<feature type="region of interest" description="Disordered" evidence="1">
    <location>
        <begin position="69"/>
        <end position="94"/>
    </location>
</feature>
<dbReference type="GeneID" id="83201030"/>
<dbReference type="AlphaFoldDB" id="A0A9W9TSK6"/>
<reference evidence="2" key="2">
    <citation type="journal article" date="2023" name="IMA Fungus">
        <title>Comparative genomic study of the Penicillium genus elucidates a diverse pangenome and 15 lateral gene transfer events.</title>
        <authorList>
            <person name="Petersen C."/>
            <person name="Sorensen T."/>
            <person name="Nielsen M.R."/>
            <person name="Sondergaard T.E."/>
            <person name="Sorensen J.L."/>
            <person name="Fitzpatrick D.A."/>
            <person name="Frisvad J.C."/>
            <person name="Nielsen K.L."/>
        </authorList>
    </citation>
    <scope>NUCLEOTIDE SEQUENCE</scope>
    <source>
        <strain evidence="2">IBT 19713</strain>
    </source>
</reference>
<accession>A0A9W9TSK6</accession>
<reference evidence="2" key="1">
    <citation type="submission" date="2022-11" db="EMBL/GenBank/DDBJ databases">
        <authorList>
            <person name="Petersen C."/>
        </authorList>
    </citation>
    <scope>NUCLEOTIDE SEQUENCE</scope>
    <source>
        <strain evidence="2">IBT 19713</strain>
    </source>
</reference>
<evidence type="ECO:0000313" key="3">
    <source>
        <dbReference type="Proteomes" id="UP001150941"/>
    </source>
</evidence>
<dbReference type="RefSeq" id="XP_058332730.1">
    <property type="nucleotide sequence ID" value="XM_058473727.1"/>
</dbReference>
<evidence type="ECO:0000256" key="1">
    <source>
        <dbReference type="SAM" id="MobiDB-lite"/>
    </source>
</evidence>
<feature type="compositionally biased region" description="Acidic residues" evidence="1">
    <location>
        <begin position="210"/>
        <end position="219"/>
    </location>
</feature>
<evidence type="ECO:0000313" key="2">
    <source>
        <dbReference type="EMBL" id="KAJ5239811.1"/>
    </source>
</evidence>
<gene>
    <name evidence="2" type="ORF">N7468_004430</name>
</gene>